<keyword evidence="3" id="KW-0520">NAD</keyword>
<dbReference type="InterPro" id="IPR029752">
    <property type="entry name" value="D-isomer_DH_CS1"/>
</dbReference>
<keyword evidence="2 4" id="KW-0560">Oxidoreductase</keyword>
<accession>A0A0S1SND2</accession>
<organism evidence="7 8">
    <name type="scientific">Candidatus Peribacter riflensis</name>
    <dbReference type="NCBI Taxonomy" id="1735162"/>
    <lineage>
        <taxon>Bacteria</taxon>
        <taxon>Candidatus Peregrinibacteriota</taxon>
        <taxon>Candidatus Peribacteria</taxon>
        <taxon>Candidatus Peribacterales</taxon>
        <taxon>Candidatus Peribacteraceae</taxon>
        <taxon>Candidatus Peribacter</taxon>
    </lineage>
</organism>
<reference evidence="7 8" key="2">
    <citation type="journal article" date="2016" name="PeerJ">
        <title>Analysis of five complete genome sequences for members of the class Peribacteria in the recently recognized Peregrinibacteria bacterial phylum.</title>
        <authorList>
            <person name="Anantharaman K."/>
            <person name="Brown C.T."/>
            <person name="Burstein D."/>
            <person name="Castelle C.J."/>
            <person name="Probst A.J."/>
            <person name="Thomas B.C."/>
            <person name="Williams K.H."/>
            <person name="Banfield J.F."/>
        </authorList>
    </citation>
    <scope>NUCLEOTIDE SEQUENCE [LARGE SCALE GENOMIC DNA]</scope>
    <source>
        <strain evidence="7">RIFOXYD1_FULL_PER-ii_59_16</strain>
    </source>
</reference>
<dbReference type="SUPFAM" id="SSF51735">
    <property type="entry name" value="NAD(P)-binding Rossmann-fold domains"/>
    <property type="match status" value="1"/>
</dbReference>
<dbReference type="PATRIC" id="fig|1735161.3.peg.193"/>
<evidence type="ECO:0000256" key="1">
    <source>
        <dbReference type="ARBA" id="ARBA00005854"/>
    </source>
</evidence>
<gene>
    <name evidence="7" type="ORF">PeribacterD1_0192</name>
</gene>
<proteinExistence type="inferred from homology"/>
<dbReference type="InterPro" id="IPR006140">
    <property type="entry name" value="D-isomer_DH_NAD-bd"/>
</dbReference>
<dbReference type="AlphaFoldDB" id="A0A0S1SAE8"/>
<accession>A0A0S1SAE8</accession>
<dbReference type="GO" id="GO:0051287">
    <property type="term" value="F:NAD binding"/>
    <property type="evidence" value="ECO:0007669"/>
    <property type="project" value="InterPro"/>
</dbReference>
<dbReference type="PROSITE" id="PS00065">
    <property type="entry name" value="D_2_HYDROXYACID_DH_1"/>
    <property type="match status" value="1"/>
</dbReference>
<reference evidence="8" key="1">
    <citation type="submission" date="2015-10" db="EMBL/GenBank/DDBJ databases">
        <title>Analysis of five complete genome sequences for members of the class Peribacteria in the recently recognized Peregrinibacteria bacterial phylum.</title>
        <authorList>
            <person name="Anantharaman K."/>
            <person name="Brown C.T."/>
            <person name="Burstein D."/>
            <person name="Castelle C.J."/>
            <person name="Probst A.J."/>
            <person name="Thomas B.C."/>
            <person name="Williams K.H."/>
            <person name="Banfield J.F."/>
        </authorList>
    </citation>
    <scope>NUCLEOTIDE SEQUENCE [LARGE SCALE GENOMIC DNA]</scope>
</reference>
<dbReference type="InterPro" id="IPR058205">
    <property type="entry name" value="D-LDH-like"/>
</dbReference>
<evidence type="ECO:0000259" key="6">
    <source>
        <dbReference type="Pfam" id="PF02826"/>
    </source>
</evidence>
<evidence type="ECO:0000259" key="5">
    <source>
        <dbReference type="Pfam" id="PF00389"/>
    </source>
</evidence>
<dbReference type="InterPro" id="IPR029753">
    <property type="entry name" value="D-isomer_DH_CS"/>
</dbReference>
<dbReference type="Proteomes" id="UP000069135">
    <property type="component" value="Chromosome"/>
</dbReference>
<protein>
    <submittedName>
        <fullName evidence="7">Phosphoglycerate dehydrogenase</fullName>
    </submittedName>
</protein>
<feature type="domain" description="D-isomer specific 2-hydroxyacid dehydrogenase NAD-binding" evidence="6">
    <location>
        <begin position="106"/>
        <end position="282"/>
    </location>
</feature>
<dbReference type="InterPro" id="IPR036291">
    <property type="entry name" value="NAD(P)-bd_dom_sf"/>
</dbReference>
<evidence type="ECO:0000256" key="4">
    <source>
        <dbReference type="RuleBase" id="RU003719"/>
    </source>
</evidence>
<dbReference type="KEGG" id="prf:PeribacterA2_0192"/>
<evidence type="ECO:0000256" key="3">
    <source>
        <dbReference type="ARBA" id="ARBA00023027"/>
    </source>
</evidence>
<dbReference type="Pfam" id="PF02826">
    <property type="entry name" value="2-Hacid_dh_C"/>
    <property type="match status" value="1"/>
</dbReference>
<dbReference type="EMBL" id="CP013065">
    <property type="protein sequence ID" value="ALM12893.1"/>
    <property type="molecule type" value="Genomic_DNA"/>
</dbReference>
<dbReference type="PROSITE" id="PS00671">
    <property type="entry name" value="D_2_HYDROXYACID_DH_3"/>
    <property type="match status" value="1"/>
</dbReference>
<dbReference type="InterPro" id="IPR006139">
    <property type="entry name" value="D-isomer_2_OHA_DH_cat_dom"/>
</dbReference>
<dbReference type="PANTHER" id="PTHR43026:SF1">
    <property type="entry name" value="2-HYDROXYACID DEHYDROGENASE HOMOLOG 1-RELATED"/>
    <property type="match status" value="1"/>
</dbReference>
<sequence>MAAITFLEVDPEDAALVKSIYPDALILKETFTVKGVAGQCADAEVLCIFIYSKLTKAELAKLPKLKLIITRSVGYDHIDLAACKERGIVVCHVPDYGSHVIAEHVFALLLSTMRHITEGEKRVEGGTFDYHGLKGMTLRGKTIGIVGTGKIGRRVAQAAHGFGMRIIAFDRCRTLELADLLGVEYVSLEQLLQQSDIITLHLPAIPEAEHMINDKTIRQMKSGVILVNTARGSLIDSKALLQGLKGGKIRYALLDVLEHEKNFAENKELIDHPNVVTTPHIAFYADVSVASMYTDCFESIRQWQAGQTPEHVVHPATKVCDLPGIRAV</sequence>
<accession>A0A0S1SMZ6</accession>
<name>A0A0S1SAE8_9BACT</name>
<dbReference type="FunFam" id="3.40.50.720:FF:000203">
    <property type="entry name" value="D-3-phosphoglycerate dehydrogenase (SerA)"/>
    <property type="match status" value="1"/>
</dbReference>
<dbReference type="STRING" id="1735162.PeribacterB2_0192"/>
<accession>A0A0S1SUB4</accession>
<dbReference type="Pfam" id="PF00389">
    <property type="entry name" value="2-Hacid_dh"/>
    <property type="match status" value="1"/>
</dbReference>
<dbReference type="PANTHER" id="PTHR43026">
    <property type="entry name" value="2-HYDROXYACID DEHYDROGENASE HOMOLOG 1-RELATED"/>
    <property type="match status" value="1"/>
</dbReference>
<evidence type="ECO:0000313" key="7">
    <source>
        <dbReference type="EMBL" id="ALM12893.1"/>
    </source>
</evidence>
<dbReference type="Gene3D" id="3.40.50.720">
    <property type="entry name" value="NAD(P)-binding Rossmann-like Domain"/>
    <property type="match status" value="2"/>
</dbReference>
<accession>A0A0S1SLH8</accession>
<dbReference type="SUPFAM" id="SSF52283">
    <property type="entry name" value="Formate/glycerate dehydrogenase catalytic domain-like"/>
    <property type="match status" value="1"/>
</dbReference>
<feature type="domain" description="D-isomer specific 2-hydroxyacid dehydrogenase catalytic" evidence="5">
    <location>
        <begin position="25"/>
        <end position="313"/>
    </location>
</feature>
<comment type="similarity">
    <text evidence="1 4">Belongs to the D-isomer specific 2-hydroxyacid dehydrogenase family.</text>
</comment>
<dbReference type="GO" id="GO:0008720">
    <property type="term" value="F:D-lactate dehydrogenase (NAD+) activity"/>
    <property type="evidence" value="ECO:0007669"/>
    <property type="project" value="TreeGrafter"/>
</dbReference>
<evidence type="ECO:0000256" key="2">
    <source>
        <dbReference type="ARBA" id="ARBA00023002"/>
    </source>
</evidence>
<evidence type="ECO:0000313" key="8">
    <source>
        <dbReference type="Proteomes" id="UP000069135"/>
    </source>
</evidence>